<organism evidence="10 11">
    <name type="scientific">Nannocystis pusilla</name>
    <dbReference type="NCBI Taxonomy" id="889268"/>
    <lineage>
        <taxon>Bacteria</taxon>
        <taxon>Pseudomonadati</taxon>
        <taxon>Myxococcota</taxon>
        <taxon>Polyangia</taxon>
        <taxon>Nannocystales</taxon>
        <taxon>Nannocystaceae</taxon>
        <taxon>Nannocystis</taxon>
    </lineage>
</organism>
<keyword evidence="2" id="KW-1003">Cell membrane</keyword>
<feature type="transmembrane region" description="Helical" evidence="8">
    <location>
        <begin position="302"/>
        <end position="327"/>
    </location>
</feature>
<dbReference type="AlphaFoldDB" id="A0A9X3J002"/>
<feature type="transmembrane region" description="Helical" evidence="8">
    <location>
        <begin position="379"/>
        <end position="400"/>
    </location>
</feature>
<dbReference type="GO" id="GO:0005886">
    <property type="term" value="C:plasma membrane"/>
    <property type="evidence" value="ECO:0007669"/>
    <property type="project" value="UniProtKB-SubCell"/>
</dbReference>
<evidence type="ECO:0000256" key="4">
    <source>
        <dbReference type="ARBA" id="ARBA00023004"/>
    </source>
</evidence>
<dbReference type="EMBL" id="JAPNKE010000002">
    <property type="protein sequence ID" value="MCY1011157.1"/>
    <property type="molecule type" value="Genomic_DNA"/>
</dbReference>
<keyword evidence="5" id="KW-0411">Iron-sulfur</keyword>
<dbReference type="PANTHER" id="PTHR30224">
    <property type="entry name" value="ELECTRON TRANSPORT PROTEIN"/>
    <property type="match status" value="1"/>
</dbReference>
<keyword evidence="8" id="KW-1133">Transmembrane helix</keyword>
<dbReference type="GO" id="GO:0046872">
    <property type="term" value="F:metal ion binding"/>
    <property type="evidence" value="ECO:0007669"/>
    <property type="project" value="UniProtKB-KW"/>
</dbReference>
<evidence type="ECO:0000259" key="9">
    <source>
        <dbReference type="PROSITE" id="PS51379"/>
    </source>
</evidence>
<comment type="caution">
    <text evidence="10">The sequence shown here is derived from an EMBL/GenBank/DDBJ whole genome shotgun (WGS) entry which is preliminary data.</text>
</comment>
<feature type="transmembrane region" description="Helical" evidence="8">
    <location>
        <begin position="699"/>
        <end position="717"/>
    </location>
</feature>
<dbReference type="PROSITE" id="PS00198">
    <property type="entry name" value="4FE4S_FER_1"/>
    <property type="match status" value="1"/>
</dbReference>
<comment type="subcellular location">
    <subcellularLocation>
        <location evidence="1">Cell membrane</location>
    </subcellularLocation>
</comment>
<dbReference type="InterPro" id="IPR052378">
    <property type="entry name" value="NosR_regulator"/>
</dbReference>
<dbReference type="InterPro" id="IPR017896">
    <property type="entry name" value="4Fe4S_Fe-S-bd"/>
</dbReference>
<sequence>MQPRLEGGDEDPLALLRGGRFARWFASSLAVVGLFWIVSDRVEARDTAHAVVLVHTALQAPPQPPIEDITPPRPLEADAPTPPKPPVEDITPPKPPVEDITPSRAPPKPPVEDITPPKPPVEDITPSRAPPPPPVEDITPPRKPGESTDAFGRKRTGTGALVLEEGEPDESVGLPAQQRKEIAGGGFFDPTAFDDVKTVKKKAYVHLMPGIPNEAFFAGVVLILLLSFSLFERHGSRDKRARNYWHLELTKFAWLKRAIKSRWFQPAVQLPVVLAFLGVIVIGLIGSQEPGRNLAPVLTWNIWWIGLIFMVLLFGNLWCFMCPWTAIPDWIMRRSFTKVRPVASLAKKYPRFKLWMWPAIVLFAFITWLEIVFDAANRPWLTSVLGIFMILLSWVLLVVYERKAMCRYVCYVGRVSGQYAMMGMIELRRRDNDVCRHCRTKDCYRGSPRGYPCPTHEFMGAMNENQYCTLCTECVKSCPHDNIALNLRPSGEDVLHAHRSRSDEAYMALLIFIVSAFHGAAMIPLWMEWENALRTAIIEGQTALLGADVLGFGGSHGGTMTFTVMMLACILGPAAIYAALCWLMRLASGRRDITTRKLFVKFSYTLLPIALFYHLAHNAVHVFWEWSKLRRLVSDPLGWGHDFFGTARAPLTALWSPETIWYVQVALIVIGHIYGIYVAQRESNRLYADDRRAALRVHLVMMVGMILMSLLSLWLLAQPMFMRTADL</sequence>
<proteinExistence type="predicted"/>
<dbReference type="InterPro" id="IPR017900">
    <property type="entry name" value="4Fe4S_Fe_S_CS"/>
</dbReference>
<evidence type="ECO:0000256" key="5">
    <source>
        <dbReference type="ARBA" id="ARBA00023014"/>
    </source>
</evidence>
<evidence type="ECO:0000256" key="6">
    <source>
        <dbReference type="ARBA" id="ARBA00023136"/>
    </source>
</evidence>
<feature type="transmembrane region" description="Helical" evidence="8">
    <location>
        <begin position="215"/>
        <end position="232"/>
    </location>
</feature>
<keyword evidence="3" id="KW-0479">Metal-binding</keyword>
<feature type="transmembrane region" description="Helical" evidence="8">
    <location>
        <begin position="354"/>
        <end position="373"/>
    </location>
</feature>
<evidence type="ECO:0000256" key="2">
    <source>
        <dbReference type="ARBA" id="ARBA00022475"/>
    </source>
</evidence>
<accession>A0A9X3J002</accession>
<name>A0A9X3J002_9BACT</name>
<feature type="transmembrane region" description="Helical" evidence="8">
    <location>
        <begin position="660"/>
        <end position="679"/>
    </location>
</feature>
<dbReference type="PANTHER" id="PTHR30224:SF4">
    <property type="entry name" value="ELECTRON TRANSPORT PROTEIN YCCM-RELATED"/>
    <property type="match status" value="1"/>
</dbReference>
<keyword evidence="11" id="KW-1185">Reference proteome</keyword>
<feature type="transmembrane region" description="Helical" evidence="8">
    <location>
        <begin position="267"/>
        <end position="287"/>
    </location>
</feature>
<feature type="region of interest" description="Disordered" evidence="7">
    <location>
        <begin position="61"/>
        <end position="154"/>
    </location>
</feature>
<keyword evidence="6 8" id="KW-0472">Membrane</keyword>
<gene>
    <name evidence="10" type="ORF">OV079_37485</name>
</gene>
<reference evidence="10" key="1">
    <citation type="submission" date="2022-11" db="EMBL/GenBank/DDBJ databases">
        <title>Minimal conservation of predation-associated metabolite biosynthetic gene clusters underscores biosynthetic potential of Myxococcota including descriptions for ten novel species: Archangium lansinium sp. nov., Myxococcus landrumus sp. nov., Nannocystis bai.</title>
        <authorList>
            <person name="Ahearne A."/>
            <person name="Stevens C."/>
            <person name="Phillips K."/>
        </authorList>
    </citation>
    <scope>NUCLEOTIDE SEQUENCE</scope>
    <source>
        <strain evidence="10">Na p29</strain>
    </source>
</reference>
<evidence type="ECO:0000313" key="10">
    <source>
        <dbReference type="EMBL" id="MCY1011157.1"/>
    </source>
</evidence>
<feature type="transmembrane region" description="Helical" evidence="8">
    <location>
        <begin position="562"/>
        <end position="586"/>
    </location>
</feature>
<feature type="transmembrane region" description="Helical" evidence="8">
    <location>
        <begin position="505"/>
        <end position="527"/>
    </location>
</feature>
<evidence type="ECO:0000256" key="1">
    <source>
        <dbReference type="ARBA" id="ARBA00004236"/>
    </source>
</evidence>
<dbReference type="SUPFAM" id="SSF54862">
    <property type="entry name" value="4Fe-4S ferredoxins"/>
    <property type="match status" value="1"/>
</dbReference>
<feature type="transmembrane region" description="Helical" evidence="8">
    <location>
        <begin position="598"/>
        <end position="616"/>
    </location>
</feature>
<dbReference type="RefSeq" id="WP_267774406.1">
    <property type="nucleotide sequence ID" value="NZ_JAPNKE010000002.1"/>
</dbReference>
<keyword evidence="8" id="KW-0812">Transmembrane</keyword>
<dbReference type="GO" id="GO:0051536">
    <property type="term" value="F:iron-sulfur cluster binding"/>
    <property type="evidence" value="ECO:0007669"/>
    <property type="project" value="UniProtKB-KW"/>
</dbReference>
<dbReference type="PROSITE" id="PS51379">
    <property type="entry name" value="4FE4S_FER_2"/>
    <property type="match status" value="1"/>
</dbReference>
<feature type="domain" description="4Fe-4S ferredoxin-type" evidence="9">
    <location>
        <begin position="458"/>
        <end position="488"/>
    </location>
</feature>
<evidence type="ECO:0000256" key="7">
    <source>
        <dbReference type="SAM" id="MobiDB-lite"/>
    </source>
</evidence>
<keyword evidence="4" id="KW-0408">Iron</keyword>
<evidence type="ECO:0000313" key="11">
    <source>
        <dbReference type="Proteomes" id="UP001150924"/>
    </source>
</evidence>
<dbReference type="Proteomes" id="UP001150924">
    <property type="component" value="Unassembled WGS sequence"/>
</dbReference>
<evidence type="ECO:0000256" key="3">
    <source>
        <dbReference type="ARBA" id="ARBA00022723"/>
    </source>
</evidence>
<evidence type="ECO:0000256" key="8">
    <source>
        <dbReference type="SAM" id="Phobius"/>
    </source>
</evidence>
<protein>
    <submittedName>
        <fullName evidence="10">4Fe-4S binding protein</fullName>
    </submittedName>
</protein>